<dbReference type="PROSITE" id="PS50181">
    <property type="entry name" value="FBOX"/>
    <property type="match status" value="1"/>
</dbReference>
<protein>
    <recommendedName>
        <fullName evidence="1">F-box domain-containing protein</fullName>
    </recommendedName>
</protein>
<sequence length="533" mass="60301">MSPTPYLTFLPVEILQLILERTHASDHWSLAQTCKHVYLHSQHILSRHREAYEKFRVSSDLDPKTIPHLLASCFSLGIASIDAWHVREFEVWGDRENGEPWEVDVDTGEVRLLEGGEPWLFPGDDINSFCDELLGRELETGVDNSLKSFVLAYLPRIRALRYARAGEADHISFKYLCHMIHWCMAEKALLPGFKSLEKVSVGVCLGQTTDGQPEPSKRSADELYALLCLLNLSEVYFAHLDGEFELDEDVTSFFLFGCRPPFSRASPVRTIFLDMLDSLSNELIEFIARTPRGLENLAIRISHEAGPGDERRQLTEQLLKHQRLSLQRFCWYNADPNVGPTVLNWMDPAQVIMFEDLRVVSLDLLYVEAQLPDARPKAMDEYSELLASNLSAQMEDADFDGLDFWEGAFTTGQLGNNKLDYLDDIVEAMVRSKRYEKLKAVFLEEIQDLVSGMQRTLFSFPKTVKAATERGIYLHLKGSNPPPGLIINGEFVPIPTRDCMVTAVFSPEDREHSRPTTFEQVHGMAGVEGPGSG</sequence>
<keyword evidence="3" id="KW-1185">Reference proteome</keyword>
<dbReference type="InterPro" id="IPR001810">
    <property type="entry name" value="F-box_dom"/>
</dbReference>
<proteinExistence type="predicted"/>
<reference evidence="2 3" key="1">
    <citation type="submission" date="2019-06" db="EMBL/GenBank/DDBJ databases">
        <authorList>
            <person name="Broberg M."/>
        </authorList>
    </citation>
    <scope>NUCLEOTIDE SEQUENCE [LARGE SCALE GENOMIC DNA]</scope>
</reference>
<dbReference type="SUPFAM" id="SSF81383">
    <property type="entry name" value="F-box domain"/>
    <property type="match status" value="1"/>
</dbReference>
<accession>A0ABY6TPZ1</accession>
<name>A0ABY6TPZ1_BIOOC</name>
<dbReference type="InterPro" id="IPR036047">
    <property type="entry name" value="F-box-like_dom_sf"/>
</dbReference>
<dbReference type="CDD" id="cd09917">
    <property type="entry name" value="F-box_SF"/>
    <property type="match status" value="1"/>
</dbReference>
<comment type="caution">
    <text evidence="2">The sequence shown here is derived from an EMBL/GenBank/DDBJ whole genome shotgun (WGS) entry which is preliminary data.</text>
</comment>
<feature type="domain" description="F-box" evidence="1">
    <location>
        <begin position="4"/>
        <end position="55"/>
    </location>
</feature>
<dbReference type="Proteomes" id="UP000766486">
    <property type="component" value="Unassembled WGS sequence"/>
</dbReference>
<dbReference type="EMBL" id="CABFNS010000226">
    <property type="protein sequence ID" value="VUC20689.1"/>
    <property type="molecule type" value="Genomic_DNA"/>
</dbReference>
<organism evidence="2 3">
    <name type="scientific">Bionectria ochroleuca</name>
    <name type="common">Gliocladium roseum</name>
    <dbReference type="NCBI Taxonomy" id="29856"/>
    <lineage>
        <taxon>Eukaryota</taxon>
        <taxon>Fungi</taxon>
        <taxon>Dikarya</taxon>
        <taxon>Ascomycota</taxon>
        <taxon>Pezizomycotina</taxon>
        <taxon>Sordariomycetes</taxon>
        <taxon>Hypocreomycetidae</taxon>
        <taxon>Hypocreales</taxon>
        <taxon>Bionectriaceae</taxon>
        <taxon>Clonostachys</taxon>
    </lineage>
</organism>
<evidence type="ECO:0000313" key="3">
    <source>
        <dbReference type="Proteomes" id="UP000766486"/>
    </source>
</evidence>
<evidence type="ECO:0000313" key="2">
    <source>
        <dbReference type="EMBL" id="VUC20689.1"/>
    </source>
</evidence>
<evidence type="ECO:0000259" key="1">
    <source>
        <dbReference type="PROSITE" id="PS50181"/>
    </source>
</evidence>
<gene>
    <name evidence="2" type="ORF">CLO192961_LOCUS28892</name>
</gene>